<accession>A0A844TEG0</accession>
<evidence type="ECO:0000256" key="1">
    <source>
        <dbReference type="ARBA" id="ARBA00006499"/>
    </source>
</evidence>
<dbReference type="Gene3D" id="3.40.50.1820">
    <property type="entry name" value="alpha/beta hydrolase"/>
    <property type="match status" value="1"/>
</dbReference>
<comment type="caution">
    <text evidence="4">The sequence shown here is derived from an EMBL/GenBank/DDBJ whole genome shotgun (WGS) entry which is preliminary data.</text>
</comment>
<protein>
    <submittedName>
        <fullName evidence="4">Alpha/beta hydrolase</fullName>
    </submittedName>
</protein>
<dbReference type="AlphaFoldDB" id="A0A844TEG0"/>
<sequence length="213" mass="22380">MTESAFIHRYEPATNAGSPPLLLLHGTGGDENDLLGLGKMISPGSALLSPRGRVLEHGMPRFFRRLAEGVFDEEDVRRRAHELGDFVADARRRYGIAAPVAVGFSNGANIAAALLLLKPEVLAGAILLRAMVPLSDPPRNDPAKADLAGKPVLLLSGQADPIVPASNSARLAALLSQAGASVTHKVLPAGHQLSQADVTLARNWIGNVDEKAA</sequence>
<dbReference type="PANTHER" id="PTHR10655">
    <property type="entry name" value="LYSOPHOSPHOLIPASE-RELATED"/>
    <property type="match status" value="1"/>
</dbReference>
<dbReference type="SUPFAM" id="SSF53474">
    <property type="entry name" value="alpha/beta-Hydrolases"/>
    <property type="match status" value="1"/>
</dbReference>
<dbReference type="RefSeq" id="WP_157335104.1">
    <property type="nucleotide sequence ID" value="NZ_JANADL010000096.1"/>
</dbReference>
<evidence type="ECO:0000256" key="2">
    <source>
        <dbReference type="ARBA" id="ARBA00022801"/>
    </source>
</evidence>
<evidence type="ECO:0000259" key="3">
    <source>
        <dbReference type="Pfam" id="PF02230"/>
    </source>
</evidence>
<dbReference type="EMBL" id="WQNE01000035">
    <property type="protein sequence ID" value="MVT77527.1"/>
    <property type="molecule type" value="Genomic_DNA"/>
</dbReference>
<comment type="similarity">
    <text evidence="1">Belongs to the AB hydrolase superfamily. AB hydrolase 2 family.</text>
</comment>
<keyword evidence="2 4" id="KW-0378">Hydrolase</keyword>
<reference evidence="4 5" key="1">
    <citation type="submission" date="2019-12" db="EMBL/GenBank/DDBJ databases">
        <title>Draft genome sequences Bradyrhizobium cajani AMBPC1010, Bradyrhizobium pachyrhizi AMBPC1040 and Bradyrhizobium yuanmingense ALSPC3051, three plant growth promoting strains isolated from nodules of Cajanus cajan L. in Dominican Republic.</title>
        <authorList>
            <person name="Flores-Felix J.D."/>
            <person name="Araujo J."/>
            <person name="Diaz-Alcantara C."/>
            <person name="Gonzalez-Andres F."/>
            <person name="Velazquez E."/>
        </authorList>
    </citation>
    <scope>NUCLEOTIDE SEQUENCE [LARGE SCALE GENOMIC DNA]</scope>
    <source>
        <strain evidence="4 5">1010</strain>
    </source>
</reference>
<name>A0A844TEG0_9BRAD</name>
<proteinExistence type="inferred from homology"/>
<dbReference type="GO" id="GO:0016787">
    <property type="term" value="F:hydrolase activity"/>
    <property type="evidence" value="ECO:0007669"/>
    <property type="project" value="UniProtKB-KW"/>
</dbReference>
<dbReference type="Proteomes" id="UP000449969">
    <property type="component" value="Unassembled WGS sequence"/>
</dbReference>
<organism evidence="4 5">
    <name type="scientific">Bradyrhizobium cajani</name>
    <dbReference type="NCBI Taxonomy" id="1928661"/>
    <lineage>
        <taxon>Bacteria</taxon>
        <taxon>Pseudomonadati</taxon>
        <taxon>Pseudomonadota</taxon>
        <taxon>Alphaproteobacteria</taxon>
        <taxon>Hyphomicrobiales</taxon>
        <taxon>Nitrobacteraceae</taxon>
        <taxon>Bradyrhizobium</taxon>
    </lineage>
</organism>
<dbReference type="Pfam" id="PF02230">
    <property type="entry name" value="Abhydrolase_2"/>
    <property type="match status" value="1"/>
</dbReference>
<keyword evidence="5" id="KW-1185">Reference proteome</keyword>
<evidence type="ECO:0000313" key="5">
    <source>
        <dbReference type="Proteomes" id="UP000449969"/>
    </source>
</evidence>
<feature type="domain" description="Phospholipase/carboxylesterase/thioesterase" evidence="3">
    <location>
        <begin position="42"/>
        <end position="205"/>
    </location>
</feature>
<dbReference type="OrthoDB" id="9796570at2"/>
<dbReference type="InterPro" id="IPR050565">
    <property type="entry name" value="LYPA1-2/EST-like"/>
</dbReference>
<dbReference type="PANTHER" id="PTHR10655:SF17">
    <property type="entry name" value="LYSOPHOSPHOLIPASE-LIKE PROTEIN 1"/>
    <property type="match status" value="1"/>
</dbReference>
<evidence type="ECO:0000313" key="4">
    <source>
        <dbReference type="EMBL" id="MVT77527.1"/>
    </source>
</evidence>
<gene>
    <name evidence="4" type="ORF">GPL20_31500</name>
</gene>
<dbReference type="InterPro" id="IPR003140">
    <property type="entry name" value="PLipase/COase/thioEstase"/>
</dbReference>
<dbReference type="InterPro" id="IPR029058">
    <property type="entry name" value="AB_hydrolase_fold"/>
</dbReference>